<evidence type="ECO:0000313" key="7">
    <source>
        <dbReference type="Proteomes" id="UP000032439"/>
    </source>
</evidence>
<dbReference type="InterPro" id="IPR039552">
    <property type="entry name" value="IS66_C"/>
</dbReference>
<dbReference type="NCBIfam" id="NF033517">
    <property type="entry name" value="transpos_IS66"/>
    <property type="match status" value="1"/>
</dbReference>
<dbReference type="AlphaFoldDB" id="A0A0D7EA34"/>
<dbReference type="InterPro" id="IPR052344">
    <property type="entry name" value="Transposase-related"/>
</dbReference>
<dbReference type="Pfam" id="PF13007">
    <property type="entry name" value="LZ_Tnp_IS66"/>
    <property type="match status" value="1"/>
</dbReference>
<evidence type="ECO:0000259" key="2">
    <source>
        <dbReference type="Pfam" id="PF03050"/>
    </source>
</evidence>
<sequence length="520" mass="58100">MLTMPKTLPDDPILLKQLLLAASAQMSEKDKAITAKDGQIEHLREQNALLLQRLFGRKSEQSPDPDSPQLAMFNEAESLADPATAEAADDAEEGVAPLKRRGKRRPLPAELPRIEVLHELPEHELTCVCGCRKHVIGEDTSEQLEIVPMQIRVIRHIRKTYGCRGCEAAPVTADKPAQLIEKSLASPSLLATLLTAKYVDGLPLHRFENVLSRHGLELSRQTLARWVIQCGQQLQPVLNLLRDQLFDSRVIHCDETRVQVLKEPDRAPSSQSWMWVQTGGPPDKPVILFDYSSSRAQEVPLHLLEGYRGYLMTDDYAGYNAVAARDGVERLACWAHARRKFVEAQKVQPKGKTGRADIALGLINKLYGIERDLKAASDEARQAGRQQHSVPLLAQLRAWLEKTQPQVTAQNALGKALSYLASNWSRLVRYVEAGFLPIDNNAAERAIRPFVIGRKNWLFSDTPRGASASAQLYSLVETAKANGQEPYAYLRHVLERLPQAQAVEDYDALLPWNCTPTLPR</sequence>
<dbReference type="InterPro" id="IPR024463">
    <property type="entry name" value="Transposase_TnpC_homeodom"/>
</dbReference>
<evidence type="ECO:0000313" key="6">
    <source>
        <dbReference type="EMBL" id="KIZ36437.1"/>
    </source>
</evidence>
<gene>
    <name evidence="6" type="ORF">LO50_09420</name>
</gene>
<dbReference type="InterPro" id="IPR004291">
    <property type="entry name" value="Transposase_IS66_central"/>
</dbReference>
<dbReference type="PANTHER" id="PTHR33678">
    <property type="entry name" value="BLL1576 PROTEIN"/>
    <property type="match status" value="1"/>
</dbReference>
<evidence type="ECO:0000259" key="3">
    <source>
        <dbReference type="Pfam" id="PF13005"/>
    </source>
</evidence>
<evidence type="ECO:0000256" key="1">
    <source>
        <dbReference type="SAM" id="MobiDB-lite"/>
    </source>
</evidence>
<dbReference type="InterPro" id="IPR024474">
    <property type="entry name" value="Znf_dom_IS66"/>
</dbReference>
<comment type="caution">
    <text evidence="6">The sequence shown here is derived from an EMBL/GenBank/DDBJ whole genome shotgun (WGS) entry which is preliminary data.</text>
</comment>
<dbReference type="Pfam" id="PF03050">
    <property type="entry name" value="DDE_Tnp_IS66"/>
    <property type="match status" value="1"/>
</dbReference>
<dbReference type="Pfam" id="PF13817">
    <property type="entry name" value="DDE_Tnp_IS66_C"/>
    <property type="match status" value="1"/>
</dbReference>
<feature type="domain" description="Transposase IS66 zinc-finger binding" evidence="3">
    <location>
        <begin position="126"/>
        <end position="167"/>
    </location>
</feature>
<reference evidence="6 7" key="1">
    <citation type="submission" date="2014-11" db="EMBL/GenBank/DDBJ databases">
        <title>Genomics and ecophysiology of heterotrophic nitrogen fixing bacteria isolated from estuarine surface water.</title>
        <authorList>
            <person name="Bentzon-Tilia M."/>
            <person name="Severin I."/>
            <person name="Hansen L.H."/>
            <person name="Riemann L."/>
        </authorList>
    </citation>
    <scope>NUCLEOTIDE SEQUENCE [LARGE SCALE GENOMIC DNA]</scope>
    <source>
        <strain evidence="6 7">BAL361</strain>
    </source>
</reference>
<dbReference type="RefSeq" id="WP_041755699.1">
    <property type="nucleotide sequence ID" value="NZ_CP098731.1"/>
</dbReference>
<proteinExistence type="predicted"/>
<name>A0A0D7EA34_STUST</name>
<protein>
    <submittedName>
        <fullName evidence="6">Transposase</fullName>
    </submittedName>
</protein>
<evidence type="ECO:0000259" key="5">
    <source>
        <dbReference type="Pfam" id="PF13817"/>
    </source>
</evidence>
<dbReference type="PATRIC" id="fig|316.110.peg.4446"/>
<feature type="domain" description="Transposase IS66 central" evidence="2">
    <location>
        <begin position="182"/>
        <end position="467"/>
    </location>
</feature>
<feature type="region of interest" description="Disordered" evidence="1">
    <location>
        <begin position="80"/>
        <end position="102"/>
    </location>
</feature>
<dbReference type="EMBL" id="JXXD01000078">
    <property type="protein sequence ID" value="KIZ36437.1"/>
    <property type="molecule type" value="Genomic_DNA"/>
</dbReference>
<feature type="domain" description="Transposase IS66 C-terminal" evidence="5">
    <location>
        <begin position="474"/>
        <end position="512"/>
    </location>
</feature>
<dbReference type="PANTHER" id="PTHR33678:SF1">
    <property type="entry name" value="BLL1576 PROTEIN"/>
    <property type="match status" value="1"/>
</dbReference>
<organism evidence="6 7">
    <name type="scientific">Stutzerimonas stutzeri</name>
    <name type="common">Pseudomonas stutzeri</name>
    <dbReference type="NCBI Taxonomy" id="316"/>
    <lineage>
        <taxon>Bacteria</taxon>
        <taxon>Pseudomonadati</taxon>
        <taxon>Pseudomonadota</taxon>
        <taxon>Gammaproteobacteria</taxon>
        <taxon>Pseudomonadales</taxon>
        <taxon>Pseudomonadaceae</taxon>
        <taxon>Stutzerimonas</taxon>
    </lineage>
</organism>
<accession>A0A0D7EA34</accession>
<feature type="domain" description="Transposase TnpC homeodomain" evidence="4">
    <location>
        <begin position="42"/>
        <end position="116"/>
    </location>
</feature>
<dbReference type="Pfam" id="PF13005">
    <property type="entry name" value="zf-IS66"/>
    <property type="match status" value="1"/>
</dbReference>
<evidence type="ECO:0000259" key="4">
    <source>
        <dbReference type="Pfam" id="PF13007"/>
    </source>
</evidence>
<dbReference type="Proteomes" id="UP000032439">
    <property type="component" value="Unassembled WGS sequence"/>
</dbReference>